<proteinExistence type="predicted"/>
<protein>
    <submittedName>
        <fullName evidence="1">Putative RecA/RadA family phage recombinase</fullName>
    </submittedName>
</protein>
<dbReference type="EMBL" id="QLLL01000008">
    <property type="protein sequence ID" value="RAJ00464.1"/>
    <property type="molecule type" value="Genomic_DNA"/>
</dbReference>
<dbReference type="OrthoDB" id="5365964at2"/>
<organism evidence="1 2">
    <name type="scientific">Chitinophaga skermanii</name>
    <dbReference type="NCBI Taxonomy" id="331697"/>
    <lineage>
        <taxon>Bacteria</taxon>
        <taxon>Pseudomonadati</taxon>
        <taxon>Bacteroidota</taxon>
        <taxon>Chitinophagia</taxon>
        <taxon>Chitinophagales</taxon>
        <taxon>Chitinophagaceae</taxon>
        <taxon>Chitinophaga</taxon>
    </lineage>
</organism>
<gene>
    <name evidence="1" type="ORF">LX64_04170</name>
</gene>
<dbReference type="Pfam" id="PF09956">
    <property type="entry name" value="Phage_cement_2"/>
    <property type="match status" value="1"/>
</dbReference>
<dbReference type="AlphaFoldDB" id="A0A327Q9A7"/>
<sequence>MKNYITQGFSVQATAPEGGVTGGQLLAFGELTGVALTDCAANEQFTLKLTGVYAVNKVPSEVYELGKKLFKKDGEDFVTSVPEGNLFAGYAYTPALAGENTVHLLLK</sequence>
<dbReference type="RefSeq" id="WP_111599577.1">
    <property type="nucleotide sequence ID" value="NZ_QLLL01000008.1"/>
</dbReference>
<name>A0A327Q9A7_9BACT</name>
<comment type="caution">
    <text evidence="1">The sequence shown here is derived from an EMBL/GenBank/DDBJ whole genome shotgun (WGS) entry which is preliminary data.</text>
</comment>
<reference evidence="1 2" key="1">
    <citation type="submission" date="2018-06" db="EMBL/GenBank/DDBJ databases">
        <title>Genomic Encyclopedia of Archaeal and Bacterial Type Strains, Phase II (KMG-II): from individual species to whole genera.</title>
        <authorList>
            <person name="Goeker M."/>
        </authorList>
    </citation>
    <scope>NUCLEOTIDE SEQUENCE [LARGE SCALE GENOMIC DNA]</scope>
    <source>
        <strain evidence="1 2">DSM 23857</strain>
    </source>
</reference>
<evidence type="ECO:0000313" key="2">
    <source>
        <dbReference type="Proteomes" id="UP000249547"/>
    </source>
</evidence>
<dbReference type="InterPro" id="IPR011231">
    <property type="entry name" value="Phage_VT1-Sakai_H0018"/>
</dbReference>
<keyword evidence="2" id="KW-1185">Reference proteome</keyword>
<dbReference type="Proteomes" id="UP000249547">
    <property type="component" value="Unassembled WGS sequence"/>
</dbReference>
<accession>A0A327Q9A7</accession>
<evidence type="ECO:0000313" key="1">
    <source>
        <dbReference type="EMBL" id="RAJ00464.1"/>
    </source>
</evidence>